<dbReference type="AlphaFoldDB" id="A0A0E9PLY9"/>
<reference evidence="2" key="1">
    <citation type="submission" date="2014-11" db="EMBL/GenBank/DDBJ databases">
        <authorList>
            <person name="Amaro Gonzalez C."/>
        </authorList>
    </citation>
    <scope>NUCLEOTIDE SEQUENCE</scope>
</reference>
<evidence type="ECO:0000313" key="2">
    <source>
        <dbReference type="EMBL" id="JAH05656.1"/>
    </source>
</evidence>
<feature type="compositionally biased region" description="Basic and acidic residues" evidence="1">
    <location>
        <begin position="7"/>
        <end position="21"/>
    </location>
</feature>
<organism evidence="2">
    <name type="scientific">Anguilla anguilla</name>
    <name type="common">European freshwater eel</name>
    <name type="synonym">Muraena anguilla</name>
    <dbReference type="NCBI Taxonomy" id="7936"/>
    <lineage>
        <taxon>Eukaryota</taxon>
        <taxon>Metazoa</taxon>
        <taxon>Chordata</taxon>
        <taxon>Craniata</taxon>
        <taxon>Vertebrata</taxon>
        <taxon>Euteleostomi</taxon>
        <taxon>Actinopterygii</taxon>
        <taxon>Neopterygii</taxon>
        <taxon>Teleostei</taxon>
        <taxon>Anguilliformes</taxon>
        <taxon>Anguillidae</taxon>
        <taxon>Anguilla</taxon>
    </lineage>
</organism>
<name>A0A0E9PLY9_ANGAN</name>
<reference evidence="2" key="2">
    <citation type="journal article" date="2015" name="Fish Shellfish Immunol.">
        <title>Early steps in the European eel (Anguilla anguilla)-Vibrio vulnificus interaction in the gills: Role of the RtxA13 toxin.</title>
        <authorList>
            <person name="Callol A."/>
            <person name="Pajuelo D."/>
            <person name="Ebbesson L."/>
            <person name="Teles M."/>
            <person name="MacKenzie S."/>
            <person name="Amaro C."/>
        </authorList>
    </citation>
    <scope>NUCLEOTIDE SEQUENCE</scope>
</reference>
<sequence>MPSNQKSESRGLEQWKSRLRG</sequence>
<feature type="region of interest" description="Disordered" evidence="1">
    <location>
        <begin position="1"/>
        <end position="21"/>
    </location>
</feature>
<protein>
    <submittedName>
        <fullName evidence="2">Uncharacterized protein</fullName>
    </submittedName>
</protein>
<evidence type="ECO:0000256" key="1">
    <source>
        <dbReference type="SAM" id="MobiDB-lite"/>
    </source>
</evidence>
<proteinExistence type="predicted"/>
<accession>A0A0E9PLY9</accession>
<dbReference type="EMBL" id="GBXM01102921">
    <property type="protein sequence ID" value="JAH05656.1"/>
    <property type="molecule type" value="Transcribed_RNA"/>
</dbReference>